<protein>
    <submittedName>
        <fullName evidence="4">Anti-sigma regulatory factor (Ser/Thr protein kinase)</fullName>
    </submittedName>
</protein>
<evidence type="ECO:0000313" key="4">
    <source>
        <dbReference type="EMBL" id="NYE45803.1"/>
    </source>
</evidence>
<dbReference type="GO" id="GO:0004674">
    <property type="term" value="F:protein serine/threonine kinase activity"/>
    <property type="evidence" value="ECO:0007669"/>
    <property type="project" value="UniProtKB-KW"/>
</dbReference>
<keyword evidence="1" id="KW-0418">Kinase</keyword>
<dbReference type="Gene3D" id="3.30.565.10">
    <property type="entry name" value="Histidine kinase-like ATPase, C-terminal domain"/>
    <property type="match status" value="1"/>
</dbReference>
<dbReference type="InterPro" id="IPR003594">
    <property type="entry name" value="HATPase_dom"/>
</dbReference>
<dbReference type="Proteomes" id="UP000589036">
    <property type="component" value="Unassembled WGS sequence"/>
</dbReference>
<feature type="domain" description="Histidine kinase/HSP90-like ATPase" evidence="3">
    <location>
        <begin position="71"/>
        <end position="170"/>
    </location>
</feature>
<sequence length="175" mass="18266">MITHYSGGPSITGPPQASPAADRGNAAPARAAAAVARHEFPGVERSVRDVRGFVEETLRVPPGGRTPASAAAKELIETALLLVSEVATNAIRHTRSGEAGGTVVVEVRRCSGGIRIEVRDQGVRHDGPVCEPAVRASTPDTEYGRGMALVEMLAADWGTCAVNGGRTVWFDLPST</sequence>
<dbReference type="EMBL" id="JACCCC010000001">
    <property type="protein sequence ID" value="NYE45803.1"/>
    <property type="molecule type" value="Genomic_DNA"/>
</dbReference>
<proteinExistence type="predicted"/>
<dbReference type="InterPro" id="IPR036890">
    <property type="entry name" value="HATPase_C_sf"/>
</dbReference>
<dbReference type="InterPro" id="IPR050267">
    <property type="entry name" value="Anti-sigma-factor_SerPK"/>
</dbReference>
<gene>
    <name evidence="4" type="ORF">HDA32_000923</name>
</gene>
<keyword evidence="5" id="KW-1185">Reference proteome</keyword>
<organism evidence="4 5">
    <name type="scientific">Spinactinospora alkalitolerans</name>
    <dbReference type="NCBI Taxonomy" id="687207"/>
    <lineage>
        <taxon>Bacteria</taxon>
        <taxon>Bacillati</taxon>
        <taxon>Actinomycetota</taxon>
        <taxon>Actinomycetes</taxon>
        <taxon>Streptosporangiales</taxon>
        <taxon>Nocardiopsidaceae</taxon>
        <taxon>Spinactinospora</taxon>
    </lineage>
</organism>
<keyword evidence="1" id="KW-0723">Serine/threonine-protein kinase</keyword>
<dbReference type="RefSeq" id="WP_218882333.1">
    <property type="nucleotide sequence ID" value="NZ_BAAAYY010000024.1"/>
</dbReference>
<name>A0A852TST5_9ACTN</name>
<dbReference type="PANTHER" id="PTHR35526">
    <property type="entry name" value="ANTI-SIGMA-F FACTOR RSBW-RELATED"/>
    <property type="match status" value="1"/>
</dbReference>
<keyword evidence="1" id="KW-0808">Transferase</keyword>
<evidence type="ECO:0000256" key="1">
    <source>
        <dbReference type="ARBA" id="ARBA00022527"/>
    </source>
</evidence>
<accession>A0A852TST5</accession>
<feature type="region of interest" description="Disordered" evidence="2">
    <location>
        <begin position="1"/>
        <end position="30"/>
    </location>
</feature>
<comment type="caution">
    <text evidence="4">The sequence shown here is derived from an EMBL/GenBank/DDBJ whole genome shotgun (WGS) entry which is preliminary data.</text>
</comment>
<dbReference type="Pfam" id="PF13581">
    <property type="entry name" value="HATPase_c_2"/>
    <property type="match status" value="1"/>
</dbReference>
<dbReference type="SUPFAM" id="SSF55874">
    <property type="entry name" value="ATPase domain of HSP90 chaperone/DNA topoisomerase II/histidine kinase"/>
    <property type="match status" value="1"/>
</dbReference>
<evidence type="ECO:0000313" key="5">
    <source>
        <dbReference type="Proteomes" id="UP000589036"/>
    </source>
</evidence>
<reference evidence="4 5" key="1">
    <citation type="submission" date="2020-07" db="EMBL/GenBank/DDBJ databases">
        <title>Sequencing the genomes of 1000 actinobacteria strains.</title>
        <authorList>
            <person name="Klenk H.-P."/>
        </authorList>
    </citation>
    <scope>NUCLEOTIDE SEQUENCE [LARGE SCALE GENOMIC DNA]</scope>
    <source>
        <strain evidence="4 5">CXB654</strain>
    </source>
</reference>
<evidence type="ECO:0000256" key="2">
    <source>
        <dbReference type="SAM" id="MobiDB-lite"/>
    </source>
</evidence>
<feature type="compositionally biased region" description="Low complexity" evidence="2">
    <location>
        <begin position="18"/>
        <end position="30"/>
    </location>
</feature>
<dbReference type="CDD" id="cd16936">
    <property type="entry name" value="HATPase_RsbW-like"/>
    <property type="match status" value="1"/>
</dbReference>
<evidence type="ECO:0000259" key="3">
    <source>
        <dbReference type="Pfam" id="PF13581"/>
    </source>
</evidence>
<dbReference type="AlphaFoldDB" id="A0A852TST5"/>
<dbReference type="PANTHER" id="PTHR35526:SF3">
    <property type="entry name" value="ANTI-SIGMA-F FACTOR RSBW"/>
    <property type="match status" value="1"/>
</dbReference>